<evidence type="ECO:0000313" key="2">
    <source>
        <dbReference type="Proteomes" id="UP000032309"/>
    </source>
</evidence>
<comment type="caution">
    <text evidence="1">The sequence shown here is derived from an EMBL/GenBank/DDBJ whole genome shotgun (WGS) entry which is preliminary data.</text>
</comment>
<dbReference type="Proteomes" id="UP000032309">
    <property type="component" value="Unassembled WGS sequence"/>
</dbReference>
<accession>A0ABQ0JZP3</accession>
<protein>
    <submittedName>
        <fullName evidence="1">Organic solvent tolerance protein</fullName>
    </submittedName>
</protein>
<evidence type="ECO:0000313" key="1">
    <source>
        <dbReference type="EMBL" id="GAN34265.1"/>
    </source>
</evidence>
<organism evidence="1 2">
    <name type="scientific">Candidatus Brocadia sinica JPN1</name>
    <dbReference type="NCBI Taxonomy" id="1197129"/>
    <lineage>
        <taxon>Bacteria</taxon>
        <taxon>Pseudomonadati</taxon>
        <taxon>Planctomycetota</taxon>
        <taxon>Candidatus Brocadiia</taxon>
        <taxon>Candidatus Brocadiales</taxon>
        <taxon>Candidatus Brocadiaceae</taxon>
        <taxon>Candidatus Brocadia</taxon>
    </lineage>
</organism>
<sequence length="62" mass="7155">MGLKTWIAFLLVIGKYGIFCNRSREIFGRCTSNLLQMGWIYFPYLVFSDIPGKIIMAFLENG</sequence>
<gene>
    <name evidence="1" type="ORF">BROSI_A2801</name>
</gene>
<name>A0ABQ0JZP3_9BACT</name>
<keyword evidence="2" id="KW-1185">Reference proteome</keyword>
<reference evidence="2" key="1">
    <citation type="journal article" date="2015" name="Genome Announc.">
        <title>Draft Genome Sequence of an Anaerobic Ammonium-Oxidizing Bacterium, "Candidatus Brocadia sinica".</title>
        <authorList>
            <person name="Oshiki M."/>
            <person name="Shinyako-Hata K."/>
            <person name="Satoh H."/>
            <person name="Okabe S."/>
        </authorList>
    </citation>
    <scope>NUCLEOTIDE SEQUENCE [LARGE SCALE GENOMIC DNA]</scope>
    <source>
        <strain evidence="2">JPN1</strain>
    </source>
</reference>
<proteinExistence type="predicted"/>
<dbReference type="EMBL" id="BAFN01000001">
    <property type="protein sequence ID" value="GAN34265.1"/>
    <property type="molecule type" value="Genomic_DNA"/>
</dbReference>